<evidence type="ECO:0000313" key="2">
    <source>
        <dbReference type="EMBL" id="KAK2197205.1"/>
    </source>
</evidence>
<feature type="region of interest" description="Disordered" evidence="1">
    <location>
        <begin position="76"/>
        <end position="103"/>
    </location>
</feature>
<dbReference type="RefSeq" id="XP_067804047.1">
    <property type="nucleotide sequence ID" value="XM_067945256.1"/>
</dbReference>
<reference evidence="2" key="1">
    <citation type="journal article" date="2023" name="Nat. Microbiol.">
        <title>Babesia duncani multi-omics identifies virulence factors and drug targets.</title>
        <authorList>
            <person name="Singh P."/>
            <person name="Lonardi S."/>
            <person name="Liang Q."/>
            <person name="Vydyam P."/>
            <person name="Khabirova E."/>
            <person name="Fang T."/>
            <person name="Gihaz S."/>
            <person name="Thekkiniath J."/>
            <person name="Munshi M."/>
            <person name="Abel S."/>
            <person name="Ciampossin L."/>
            <person name="Batugedara G."/>
            <person name="Gupta M."/>
            <person name="Lu X.M."/>
            <person name="Lenz T."/>
            <person name="Chakravarty S."/>
            <person name="Cornillot E."/>
            <person name="Hu Y."/>
            <person name="Ma W."/>
            <person name="Gonzalez L.M."/>
            <person name="Sanchez S."/>
            <person name="Estrada K."/>
            <person name="Sanchez-Flores A."/>
            <person name="Montero E."/>
            <person name="Harb O.S."/>
            <person name="Le Roch K.G."/>
            <person name="Mamoun C.B."/>
        </authorList>
    </citation>
    <scope>NUCLEOTIDE SEQUENCE</scope>
    <source>
        <strain evidence="2">WA1</strain>
    </source>
</reference>
<feature type="compositionally biased region" description="Polar residues" evidence="1">
    <location>
        <begin position="304"/>
        <end position="322"/>
    </location>
</feature>
<gene>
    <name evidence="2" type="ORF">BdWA1_000204</name>
</gene>
<sequence length="651" mass="69373">MSNHEDVYFQYSFVGSFSLEEVFKIDKIKFNNEEHNFESNEGFMSVNPLSVYVYVCKVDSDFHPWLLQLVGLDTGPSSPGLSPSSEPESLSSDSSSEDDDFDSSLPTTVNYFFKLDKNGTWKNHQFTEDLTDSKGTGSIQKFEDSQAKNKLNTFKSVSGLSSASPAYYYKLTNSGSSSGSPSSGSFEIQPKNLASYLQGESDKQHTYVSVSGSGSEDYEVTSFTKFSGSVPSFEIMLKGIENGSSGSDGLVSVTYHTGSGSFSGSQATISLKDKSVEVSSPVVSSAVQGSSVEVSSGSPAGSPQVSKEVSEQDSLPSVHSPPQSTQEFSSQASSSPDIIGIVCGSLIGLGGSIGVGFSQANLYACKVDSNNLYPWLLQLVGYYSDPSSPDPSSSLPTTVNYFFKFDGDVFKIHQFEKLTDSSGSGSFKHEEDNLKAYPNLQSNPNLKAYISNLQKSASAATYYLYKTSYSSSLASKIDPDNLASYLSHSDKKHTYVSGSVSQEHSDVYVVTSFSSGFDSGSVPSFEITLKGMFSGVDELSEKSVTYESSSVGSGQLKQTGSSQVFSLPSGSPQDSLPSLQASSSLNVPGIVCGSLIGLGGSIGVGYFAYSHLGGFAGLYDYVSRIILNLGIFQDVGLDSLLYSSADELEAL</sequence>
<evidence type="ECO:0000256" key="1">
    <source>
        <dbReference type="SAM" id="MobiDB-lite"/>
    </source>
</evidence>
<protein>
    <submittedName>
        <fullName evidence="2">Uncharacterized protein</fullName>
    </submittedName>
</protein>
<dbReference type="KEGG" id="bdw:94334502"/>
<name>A0AAD9PM51_9APIC</name>
<comment type="caution">
    <text evidence="2">The sequence shown here is derived from an EMBL/GenBank/DDBJ whole genome shotgun (WGS) entry which is preliminary data.</text>
</comment>
<feature type="compositionally biased region" description="Low complexity" evidence="1">
    <location>
        <begin position="323"/>
        <end position="332"/>
    </location>
</feature>
<dbReference type="Proteomes" id="UP001214638">
    <property type="component" value="Unassembled WGS sequence"/>
</dbReference>
<dbReference type="GeneID" id="94334502"/>
<feature type="compositionally biased region" description="Low complexity" evidence="1">
    <location>
        <begin position="76"/>
        <end position="94"/>
    </location>
</feature>
<feature type="compositionally biased region" description="Low complexity" evidence="1">
    <location>
        <begin position="290"/>
        <end position="303"/>
    </location>
</feature>
<accession>A0AAD9PM51</accession>
<proteinExistence type="predicted"/>
<dbReference type="EMBL" id="JALLKP010000001">
    <property type="protein sequence ID" value="KAK2197205.1"/>
    <property type="molecule type" value="Genomic_DNA"/>
</dbReference>
<keyword evidence="3" id="KW-1185">Reference proteome</keyword>
<dbReference type="AlphaFoldDB" id="A0AAD9PM51"/>
<evidence type="ECO:0000313" key="3">
    <source>
        <dbReference type="Proteomes" id="UP001214638"/>
    </source>
</evidence>
<feature type="region of interest" description="Disordered" evidence="1">
    <location>
        <begin position="290"/>
        <end position="332"/>
    </location>
</feature>
<organism evidence="2 3">
    <name type="scientific">Babesia duncani</name>
    <dbReference type="NCBI Taxonomy" id="323732"/>
    <lineage>
        <taxon>Eukaryota</taxon>
        <taxon>Sar</taxon>
        <taxon>Alveolata</taxon>
        <taxon>Apicomplexa</taxon>
        <taxon>Aconoidasida</taxon>
        <taxon>Piroplasmida</taxon>
        <taxon>Babesiidae</taxon>
        <taxon>Babesia</taxon>
    </lineage>
</organism>